<evidence type="ECO:0000256" key="1">
    <source>
        <dbReference type="ARBA" id="ARBA00022737"/>
    </source>
</evidence>
<evidence type="ECO:0000313" key="5">
    <source>
        <dbReference type="Proteomes" id="UP001209803"/>
    </source>
</evidence>
<accession>A0ABY8F036</accession>
<protein>
    <submittedName>
        <fullName evidence="4">Ankyrin repeat domain-containing protein</fullName>
    </submittedName>
</protein>
<dbReference type="EMBL" id="CP120863">
    <property type="protein sequence ID" value="WFE88808.1"/>
    <property type="molecule type" value="Genomic_DNA"/>
</dbReference>
<dbReference type="InterPro" id="IPR002110">
    <property type="entry name" value="Ankyrin_rpt"/>
</dbReference>
<proteinExistence type="predicted"/>
<keyword evidence="1" id="KW-0677">Repeat</keyword>
<dbReference type="Gene3D" id="1.25.40.20">
    <property type="entry name" value="Ankyrin repeat-containing domain"/>
    <property type="match status" value="2"/>
</dbReference>
<dbReference type="PROSITE" id="PS50297">
    <property type="entry name" value="ANK_REP_REGION"/>
    <property type="match status" value="2"/>
</dbReference>
<organism evidence="4 5">
    <name type="scientific">Roseibium porphyridii</name>
    <dbReference type="NCBI Taxonomy" id="2866279"/>
    <lineage>
        <taxon>Bacteria</taxon>
        <taxon>Pseudomonadati</taxon>
        <taxon>Pseudomonadota</taxon>
        <taxon>Alphaproteobacteria</taxon>
        <taxon>Hyphomicrobiales</taxon>
        <taxon>Stappiaceae</taxon>
        <taxon>Roseibium</taxon>
    </lineage>
</organism>
<dbReference type="PANTHER" id="PTHR24198:SF165">
    <property type="entry name" value="ANKYRIN REPEAT-CONTAINING PROTEIN-RELATED"/>
    <property type="match status" value="1"/>
</dbReference>
<keyword evidence="2 3" id="KW-0040">ANK repeat</keyword>
<sequence>MSNGPLSSLDSYKKAARQLKKAHAKGDADARARVAAHVDPKKALRHADFLHVIACEAGQDSWPKLKFVLESAAMSRAEKAERLKMALYFGQHWITEKLLQDTPDLKDENFGLQIALYDLASVRRTIEVDPDAAARIVGIRSPLLHLAFSKEIHRSPEKLRDMMSIAELLVAHGADVDDRYPAQPGQEHKLSALYGAMCHADNFELGRWLLDRGADPNDDESLYHSTELGQTRALSLLLKHGAKPNGTNALPRALDTENVDMVRLLLEAGADPNLSVPDHPSGEPMDTIPSLHQAVRRGRSVAVIELLLEFGADPSAIWKGHTPYGLARIYGNRAAARYLESRDHAPELSANEQVLAKCADGVPEPGKLRVQDLNDEDRCLLTNLVGEPGRLDHAKALVKAGLDPDMIDGMGMSPLHIAGWNGLVPETTFFLSFKPDLDRTNGYGGDALDTVLHGSEFAPQRPEADHIMCARLLLEAGSILHPKFLTNCGNEEMAQFLEDWSAEAQS</sequence>
<dbReference type="Pfam" id="PF00023">
    <property type="entry name" value="Ank"/>
    <property type="match status" value="1"/>
</dbReference>
<dbReference type="PROSITE" id="PS50088">
    <property type="entry name" value="ANK_REPEAT"/>
    <property type="match status" value="2"/>
</dbReference>
<dbReference type="PANTHER" id="PTHR24198">
    <property type="entry name" value="ANKYRIN REPEAT AND PROTEIN KINASE DOMAIN-CONTAINING PROTEIN"/>
    <property type="match status" value="1"/>
</dbReference>
<dbReference type="SUPFAM" id="SSF48403">
    <property type="entry name" value="Ankyrin repeat"/>
    <property type="match status" value="1"/>
</dbReference>
<evidence type="ECO:0000256" key="2">
    <source>
        <dbReference type="ARBA" id="ARBA00023043"/>
    </source>
</evidence>
<feature type="repeat" description="ANK" evidence="3">
    <location>
        <begin position="286"/>
        <end position="319"/>
    </location>
</feature>
<dbReference type="Proteomes" id="UP001209803">
    <property type="component" value="Chromosome"/>
</dbReference>
<dbReference type="RefSeq" id="WP_265680840.1">
    <property type="nucleotide sequence ID" value="NZ_CP120863.1"/>
</dbReference>
<evidence type="ECO:0000313" key="4">
    <source>
        <dbReference type="EMBL" id="WFE88808.1"/>
    </source>
</evidence>
<dbReference type="InterPro" id="IPR036770">
    <property type="entry name" value="Ankyrin_rpt-contain_sf"/>
</dbReference>
<keyword evidence="5" id="KW-1185">Reference proteome</keyword>
<gene>
    <name evidence="4" type="ORF">K1718_22005</name>
</gene>
<dbReference type="SMART" id="SM00248">
    <property type="entry name" value="ANK"/>
    <property type="match status" value="6"/>
</dbReference>
<reference evidence="4 5" key="1">
    <citation type="submission" date="2023-03" db="EMBL/GenBank/DDBJ databases">
        <title>Roseibium porphyridii sp. nov. and Roseibium rhodosorbium sp. nov. isolated from marine algae, Porphyridium cruentum and Rhodosorus marinus, respectively.</title>
        <authorList>
            <person name="Lee M.W."/>
            <person name="Choi B.J."/>
            <person name="Lee J.K."/>
            <person name="Choi D.G."/>
            <person name="Baek J.H."/>
            <person name="Bayburt H."/>
            <person name="Kim J.M."/>
            <person name="Han D.M."/>
            <person name="Kim K.H."/>
            <person name="Jeon C.O."/>
        </authorList>
    </citation>
    <scope>NUCLEOTIDE SEQUENCE [LARGE SCALE GENOMIC DNA]</scope>
    <source>
        <strain evidence="4 5">KMA01</strain>
    </source>
</reference>
<dbReference type="Pfam" id="PF12796">
    <property type="entry name" value="Ank_2"/>
    <property type="match status" value="1"/>
</dbReference>
<name>A0ABY8F036_9HYPH</name>
<evidence type="ECO:0000256" key="3">
    <source>
        <dbReference type="PROSITE-ProRule" id="PRU00023"/>
    </source>
</evidence>
<feature type="repeat" description="ANK" evidence="3">
    <location>
        <begin position="245"/>
        <end position="277"/>
    </location>
</feature>